<evidence type="ECO:0000256" key="5">
    <source>
        <dbReference type="ARBA" id="ARBA00022692"/>
    </source>
</evidence>
<proteinExistence type="predicted"/>
<evidence type="ECO:0000256" key="4">
    <source>
        <dbReference type="ARBA" id="ARBA00022679"/>
    </source>
</evidence>
<feature type="transmembrane region" description="Helical" evidence="8">
    <location>
        <begin position="205"/>
        <end position="223"/>
    </location>
</feature>
<dbReference type="AlphaFoldDB" id="A0A3D6BVS3"/>
<feature type="transmembrane region" description="Helical" evidence="8">
    <location>
        <begin position="366"/>
        <end position="386"/>
    </location>
</feature>
<evidence type="ECO:0000313" key="11">
    <source>
        <dbReference type="Proteomes" id="UP000263268"/>
    </source>
</evidence>
<keyword evidence="3" id="KW-0328">Glycosyltransferase</keyword>
<evidence type="ECO:0000259" key="9">
    <source>
        <dbReference type="Pfam" id="PF02366"/>
    </source>
</evidence>
<accession>A0A3D6BVS3</accession>
<dbReference type="GO" id="GO:0005886">
    <property type="term" value="C:plasma membrane"/>
    <property type="evidence" value="ECO:0007669"/>
    <property type="project" value="UniProtKB-SubCell"/>
</dbReference>
<feature type="transmembrane region" description="Helical" evidence="8">
    <location>
        <begin position="83"/>
        <end position="104"/>
    </location>
</feature>
<feature type="domain" description="ArnT-like N-terminal" evidence="9">
    <location>
        <begin position="9"/>
        <end position="222"/>
    </location>
</feature>
<evidence type="ECO:0000256" key="2">
    <source>
        <dbReference type="ARBA" id="ARBA00022475"/>
    </source>
</evidence>
<feature type="transmembrane region" description="Helical" evidence="8">
    <location>
        <begin position="155"/>
        <end position="171"/>
    </location>
</feature>
<comment type="caution">
    <text evidence="10">The sequence shown here is derived from an EMBL/GenBank/DDBJ whole genome shotgun (WGS) entry which is preliminary data.</text>
</comment>
<dbReference type="EMBL" id="DPRK01000289">
    <property type="protein sequence ID" value="HCY83323.1"/>
    <property type="molecule type" value="Genomic_DNA"/>
</dbReference>
<dbReference type="Pfam" id="PF02366">
    <property type="entry name" value="PMT"/>
    <property type="match status" value="1"/>
</dbReference>
<dbReference type="GO" id="GO:0010041">
    <property type="term" value="P:response to iron(III) ion"/>
    <property type="evidence" value="ECO:0007669"/>
    <property type="project" value="TreeGrafter"/>
</dbReference>
<feature type="transmembrane region" description="Helical" evidence="8">
    <location>
        <begin position="398"/>
        <end position="416"/>
    </location>
</feature>
<evidence type="ECO:0000256" key="7">
    <source>
        <dbReference type="ARBA" id="ARBA00023136"/>
    </source>
</evidence>
<evidence type="ECO:0000256" key="6">
    <source>
        <dbReference type="ARBA" id="ARBA00022989"/>
    </source>
</evidence>
<sequence>MKFRELLIVAISFLLLTFNLGSWGITETSESRYAEISREMLVNNDYVHPKLLGIHHYHKPPITYQITTLGYKIFGVNEFGARFFLQIAIIIQLLLVYHIALLLFNKKSMAFTSMLIYFSLPIVLISSRNLTTDAYLTTTVLASVFFWLYYKLKGLKPIYIYLFFLMLGLSFEIKGPVGLLFPLVFIICYKVVLKDKFKITSHHVLGVLLFLVVSFMWYIVVFIENPILYNYFFKEQIVNRISAKSYNRSKPFWFYIATVPAIGLPWIFFIIHQCIKKFKTIKSERSYAFILLISTSIILVLFSIFKTKLILYVLPSFGFIAILAAKLLSNTSENLLKKYQNIIIGFTLLIAVAFLVVVMLDIDFKFQLFTAIIILIIAATSITYIIKHKTLSNYIKTGYLGFVFGAIILISGTQFLKLNDAQLNSTKKVFEFVNNELPNKQNIVVYNYLLASAQFYSDKNVITLNDGHNTVQRETQFETNDQWKDYNLNLSTEGGKKQAKQVLEHNAVLITRKKRDLPDYYSYLRQPLPHRPEIGTWVIYY</sequence>
<dbReference type="PANTHER" id="PTHR33908">
    <property type="entry name" value="MANNOSYLTRANSFERASE YKCB-RELATED"/>
    <property type="match status" value="1"/>
</dbReference>
<keyword evidence="4 10" id="KW-0808">Transferase</keyword>
<keyword evidence="2" id="KW-1003">Cell membrane</keyword>
<comment type="subcellular location">
    <subcellularLocation>
        <location evidence="1">Cell membrane</location>
        <topology evidence="1">Multi-pass membrane protein</topology>
    </subcellularLocation>
</comment>
<dbReference type="GO" id="GO:0009103">
    <property type="term" value="P:lipopolysaccharide biosynthetic process"/>
    <property type="evidence" value="ECO:0007669"/>
    <property type="project" value="TreeGrafter"/>
</dbReference>
<evidence type="ECO:0000256" key="1">
    <source>
        <dbReference type="ARBA" id="ARBA00004651"/>
    </source>
</evidence>
<evidence type="ECO:0000256" key="3">
    <source>
        <dbReference type="ARBA" id="ARBA00022676"/>
    </source>
</evidence>
<gene>
    <name evidence="10" type="ORF">DHV22_17855</name>
</gene>
<feature type="transmembrane region" description="Helical" evidence="8">
    <location>
        <begin position="341"/>
        <end position="360"/>
    </location>
</feature>
<evidence type="ECO:0000256" key="8">
    <source>
        <dbReference type="SAM" id="Phobius"/>
    </source>
</evidence>
<feature type="transmembrane region" description="Helical" evidence="8">
    <location>
        <begin position="252"/>
        <end position="275"/>
    </location>
</feature>
<evidence type="ECO:0000313" key="10">
    <source>
        <dbReference type="EMBL" id="HCY83323.1"/>
    </source>
</evidence>
<dbReference type="InterPro" id="IPR003342">
    <property type="entry name" value="ArnT-like_N"/>
</dbReference>
<keyword evidence="7 8" id="KW-0472">Membrane</keyword>
<feature type="transmembrane region" description="Helical" evidence="8">
    <location>
        <begin position="287"/>
        <end position="305"/>
    </location>
</feature>
<dbReference type="Proteomes" id="UP000263268">
    <property type="component" value="Unassembled WGS sequence"/>
</dbReference>
<organism evidence="10 11">
    <name type="scientific">Xanthomarina gelatinilytica</name>
    <dbReference type="NCBI Taxonomy" id="1137281"/>
    <lineage>
        <taxon>Bacteria</taxon>
        <taxon>Pseudomonadati</taxon>
        <taxon>Bacteroidota</taxon>
        <taxon>Flavobacteriia</taxon>
        <taxon>Flavobacteriales</taxon>
        <taxon>Flavobacteriaceae</taxon>
        <taxon>Xanthomarina</taxon>
    </lineage>
</organism>
<dbReference type="GO" id="GO:0006493">
    <property type="term" value="P:protein O-linked glycosylation"/>
    <property type="evidence" value="ECO:0007669"/>
    <property type="project" value="InterPro"/>
</dbReference>
<feature type="transmembrane region" description="Helical" evidence="8">
    <location>
        <begin position="134"/>
        <end position="150"/>
    </location>
</feature>
<dbReference type="InterPro" id="IPR050297">
    <property type="entry name" value="LipidA_mod_glycosyltrf_83"/>
</dbReference>
<protein>
    <submittedName>
        <fullName evidence="10">UDP-phosphate alpha-4-amino-4-deoxy-L-arabinose arabinosyl transferase</fullName>
    </submittedName>
</protein>
<reference evidence="10 11" key="1">
    <citation type="journal article" date="2018" name="Nat. Biotechnol.">
        <title>A standardized bacterial taxonomy based on genome phylogeny substantially revises the tree of life.</title>
        <authorList>
            <person name="Parks D.H."/>
            <person name="Chuvochina M."/>
            <person name="Waite D.W."/>
            <person name="Rinke C."/>
            <person name="Skarshewski A."/>
            <person name="Chaumeil P.A."/>
            <person name="Hugenholtz P."/>
        </authorList>
    </citation>
    <scope>NUCLEOTIDE SEQUENCE [LARGE SCALE GENOMIC DNA]</scope>
    <source>
        <strain evidence="10">UBA10227</strain>
    </source>
</reference>
<keyword evidence="6 8" id="KW-1133">Transmembrane helix</keyword>
<dbReference type="PANTHER" id="PTHR33908:SF3">
    <property type="entry name" value="UNDECAPRENYL PHOSPHATE-ALPHA-4-AMINO-4-DEOXY-L-ARABINOSE ARABINOSYL TRANSFERASE"/>
    <property type="match status" value="1"/>
</dbReference>
<feature type="transmembrane region" description="Helical" evidence="8">
    <location>
        <begin position="311"/>
        <end position="329"/>
    </location>
</feature>
<dbReference type="GO" id="GO:0000030">
    <property type="term" value="F:mannosyltransferase activity"/>
    <property type="evidence" value="ECO:0007669"/>
    <property type="project" value="InterPro"/>
</dbReference>
<dbReference type="GO" id="GO:0016763">
    <property type="term" value="F:pentosyltransferase activity"/>
    <property type="evidence" value="ECO:0007669"/>
    <property type="project" value="TreeGrafter"/>
</dbReference>
<keyword evidence="5 8" id="KW-0812">Transmembrane</keyword>
<name>A0A3D6BVS3_9FLAO</name>